<proteinExistence type="predicted"/>
<dbReference type="Pfam" id="PF04993">
    <property type="entry name" value="TfoX_N"/>
    <property type="match status" value="1"/>
</dbReference>
<feature type="region of interest" description="Disordered" evidence="1">
    <location>
        <begin position="162"/>
        <end position="191"/>
    </location>
</feature>
<dbReference type="RefSeq" id="WP_388630753.1">
    <property type="nucleotide sequence ID" value="NZ_JBIAUT010000010.1"/>
</dbReference>
<organism evidence="3 4">
    <name type="scientific">Streptomyces nondiastaticus</name>
    <dbReference type="NCBI Taxonomy" id="3154512"/>
    <lineage>
        <taxon>Bacteria</taxon>
        <taxon>Bacillati</taxon>
        <taxon>Actinomycetota</taxon>
        <taxon>Actinomycetes</taxon>
        <taxon>Kitasatosporales</taxon>
        <taxon>Streptomycetaceae</taxon>
        <taxon>Streptomyces</taxon>
    </lineage>
</organism>
<accession>A0ABW6U4H3</accession>
<dbReference type="Proteomes" id="UP001602123">
    <property type="component" value="Unassembled WGS sequence"/>
</dbReference>
<dbReference type="EMBL" id="JBIAUT010000010">
    <property type="protein sequence ID" value="MFF4219346.1"/>
    <property type="molecule type" value="Genomic_DNA"/>
</dbReference>
<feature type="region of interest" description="Disordered" evidence="1">
    <location>
        <begin position="105"/>
        <end position="149"/>
    </location>
</feature>
<gene>
    <name evidence="3" type="ORF">ACFYZM_24120</name>
</gene>
<dbReference type="InterPro" id="IPR007076">
    <property type="entry name" value="TfoX_N"/>
</dbReference>
<dbReference type="Gene3D" id="3.30.1460.30">
    <property type="entry name" value="YgaC/TfoX-N like chaperone"/>
    <property type="match status" value="1"/>
</dbReference>
<evidence type="ECO:0000259" key="2">
    <source>
        <dbReference type="Pfam" id="PF04993"/>
    </source>
</evidence>
<sequence>MAYDEVLAERVRERLEPEGVVAKKMFSGLTFLLQGNALANLYDEGLMVRVGKERNDEALARPGAAPLVIRGKEQKGWVLLAEETLDDDVLDDWLAWAMDVTAELPPKWPPAEPPSPACWNRAVARPRNGPSPSSPAPPKPESRPWSTAWHGLSATAVPVACSTPTCVPRPAPPVFPGRRTHGHAARHRPAG</sequence>
<name>A0ABW6U4H3_9ACTN</name>
<protein>
    <submittedName>
        <fullName evidence="3">TfoX/Sxy family protein</fullName>
    </submittedName>
</protein>
<reference evidence="3 4" key="1">
    <citation type="submission" date="2024-10" db="EMBL/GenBank/DDBJ databases">
        <title>The Natural Products Discovery Center: Release of the First 8490 Sequenced Strains for Exploring Actinobacteria Biosynthetic Diversity.</title>
        <authorList>
            <person name="Kalkreuter E."/>
            <person name="Kautsar S.A."/>
            <person name="Yang D."/>
            <person name="Bader C.D."/>
            <person name="Teijaro C.N."/>
            <person name="Fluegel L."/>
            <person name="Davis C.M."/>
            <person name="Simpson J.R."/>
            <person name="Lauterbach L."/>
            <person name="Steele A.D."/>
            <person name="Gui C."/>
            <person name="Meng S."/>
            <person name="Li G."/>
            <person name="Viehrig K."/>
            <person name="Ye F."/>
            <person name="Su P."/>
            <person name="Kiefer A.F."/>
            <person name="Nichols A."/>
            <person name="Cepeda A.J."/>
            <person name="Yan W."/>
            <person name="Fan B."/>
            <person name="Jiang Y."/>
            <person name="Adhikari A."/>
            <person name="Zheng C.-J."/>
            <person name="Schuster L."/>
            <person name="Cowan T.M."/>
            <person name="Smanski M.J."/>
            <person name="Chevrette M.G."/>
            <person name="De Carvalho L.P.S."/>
            <person name="Shen B."/>
        </authorList>
    </citation>
    <scope>NUCLEOTIDE SEQUENCE [LARGE SCALE GENOMIC DNA]</scope>
    <source>
        <strain evidence="3 4">NPDC001650</strain>
    </source>
</reference>
<evidence type="ECO:0000313" key="3">
    <source>
        <dbReference type="EMBL" id="MFF4219346.1"/>
    </source>
</evidence>
<dbReference type="SUPFAM" id="SSF159894">
    <property type="entry name" value="YgaC/TfoX-N like"/>
    <property type="match status" value="1"/>
</dbReference>
<feature type="domain" description="TfoX N-terminal" evidence="2">
    <location>
        <begin position="19"/>
        <end position="98"/>
    </location>
</feature>
<keyword evidence="4" id="KW-1185">Reference proteome</keyword>
<comment type="caution">
    <text evidence="3">The sequence shown here is derived from an EMBL/GenBank/DDBJ whole genome shotgun (WGS) entry which is preliminary data.</text>
</comment>
<feature type="compositionally biased region" description="Pro residues" evidence="1">
    <location>
        <begin position="106"/>
        <end position="116"/>
    </location>
</feature>
<evidence type="ECO:0000313" key="4">
    <source>
        <dbReference type="Proteomes" id="UP001602123"/>
    </source>
</evidence>
<evidence type="ECO:0000256" key="1">
    <source>
        <dbReference type="SAM" id="MobiDB-lite"/>
    </source>
</evidence>
<feature type="compositionally biased region" description="Basic residues" evidence="1">
    <location>
        <begin position="178"/>
        <end position="191"/>
    </location>
</feature>